<dbReference type="CDD" id="cd07729">
    <property type="entry name" value="AHL_lactonase_MBL-fold"/>
    <property type="match status" value="1"/>
</dbReference>
<gene>
    <name evidence="7" type="ORF">HNQ36_005161</name>
</gene>
<organism evidence="7 8">
    <name type="scientific">Afipia massiliensis</name>
    <dbReference type="NCBI Taxonomy" id="211460"/>
    <lineage>
        <taxon>Bacteria</taxon>
        <taxon>Pseudomonadati</taxon>
        <taxon>Pseudomonadota</taxon>
        <taxon>Alphaproteobacteria</taxon>
        <taxon>Hyphomicrobiales</taxon>
        <taxon>Nitrobacteraceae</taxon>
        <taxon>Afipia</taxon>
    </lineage>
</organism>
<evidence type="ECO:0000256" key="1">
    <source>
        <dbReference type="ARBA" id="ARBA00001947"/>
    </source>
</evidence>
<dbReference type="GO" id="GO:0016787">
    <property type="term" value="F:hydrolase activity"/>
    <property type="evidence" value="ECO:0007669"/>
    <property type="project" value="UniProtKB-KW"/>
</dbReference>
<dbReference type="PANTHER" id="PTHR42978">
    <property type="entry name" value="QUORUM-QUENCHING LACTONASE YTNP-RELATED-RELATED"/>
    <property type="match status" value="1"/>
</dbReference>
<dbReference type="GO" id="GO:0046872">
    <property type="term" value="F:metal ion binding"/>
    <property type="evidence" value="ECO:0007669"/>
    <property type="project" value="UniProtKB-KW"/>
</dbReference>
<dbReference type="SUPFAM" id="SSF56281">
    <property type="entry name" value="Metallo-hydrolase/oxidoreductase"/>
    <property type="match status" value="1"/>
</dbReference>
<dbReference type="RefSeq" id="WP_184090470.1">
    <property type="nucleotide sequence ID" value="NZ_JACHIJ010000011.1"/>
</dbReference>
<evidence type="ECO:0000256" key="2">
    <source>
        <dbReference type="ARBA" id="ARBA00007749"/>
    </source>
</evidence>
<evidence type="ECO:0000313" key="8">
    <source>
        <dbReference type="Proteomes" id="UP000521227"/>
    </source>
</evidence>
<dbReference type="EMBL" id="JACHIJ010000011">
    <property type="protein sequence ID" value="MBB5055150.1"/>
    <property type="molecule type" value="Genomic_DNA"/>
</dbReference>
<name>A0A840N7I8_9BRAD</name>
<dbReference type="InterPro" id="IPR001279">
    <property type="entry name" value="Metallo-B-lactamas"/>
</dbReference>
<dbReference type="Pfam" id="PF00753">
    <property type="entry name" value="Lactamase_B"/>
    <property type="match status" value="1"/>
</dbReference>
<dbReference type="AlphaFoldDB" id="A0A840N7I8"/>
<sequence>MKMHVLSGGRLRMKKSVYFPDADRSETIELPVSCMLMRHVQGNVLFDTGCHPTIAENPEGRWGGLAKYMTPIMAPGENILTGLKAVGLDPDDIDVVICSHLHTDHCGCNEFFKKSTIVVHARELEAAKAPDALASGYFSADWDHSMPMKVIEQQTDLFGDGKITLIPLPGHTPGTIGALVKLDRSGEFLLTSDALSIRANLDKDIVPKNTKNAEQFLRSFDEIRRIEAGGATIICSHDSAQWDSLRKGKDAYG</sequence>
<comment type="caution">
    <text evidence="7">The sequence shown here is derived from an EMBL/GenBank/DDBJ whole genome shotgun (WGS) entry which is preliminary data.</text>
</comment>
<evidence type="ECO:0000259" key="6">
    <source>
        <dbReference type="SMART" id="SM00849"/>
    </source>
</evidence>
<dbReference type="InterPro" id="IPR051013">
    <property type="entry name" value="MBL_superfamily_lactonases"/>
</dbReference>
<comment type="similarity">
    <text evidence="2">Belongs to the metallo-beta-lactamase superfamily.</text>
</comment>
<proteinExistence type="inferred from homology"/>
<comment type="cofactor">
    <cofactor evidence="1">
        <name>Zn(2+)</name>
        <dbReference type="ChEBI" id="CHEBI:29105"/>
    </cofactor>
</comment>
<evidence type="ECO:0000256" key="3">
    <source>
        <dbReference type="ARBA" id="ARBA00022723"/>
    </source>
</evidence>
<dbReference type="InterPro" id="IPR036866">
    <property type="entry name" value="RibonucZ/Hydroxyglut_hydro"/>
</dbReference>
<dbReference type="SMART" id="SM00849">
    <property type="entry name" value="Lactamase_B"/>
    <property type="match status" value="1"/>
</dbReference>
<evidence type="ECO:0000256" key="5">
    <source>
        <dbReference type="ARBA" id="ARBA00022833"/>
    </source>
</evidence>
<keyword evidence="4 7" id="KW-0378">Hydrolase</keyword>
<keyword evidence="3" id="KW-0479">Metal-binding</keyword>
<protein>
    <submittedName>
        <fullName evidence="7">Glyoxylase-like metal-dependent hydrolase (Beta-lactamase superfamily II)</fullName>
    </submittedName>
</protein>
<reference evidence="7 8" key="1">
    <citation type="submission" date="2020-08" db="EMBL/GenBank/DDBJ databases">
        <title>Genomic Encyclopedia of Type Strains, Phase IV (KMG-IV): sequencing the most valuable type-strain genomes for metagenomic binning, comparative biology and taxonomic classification.</title>
        <authorList>
            <person name="Goeker M."/>
        </authorList>
    </citation>
    <scope>NUCLEOTIDE SEQUENCE [LARGE SCALE GENOMIC DNA]</scope>
    <source>
        <strain evidence="7 8">DSM 17498</strain>
    </source>
</reference>
<keyword evidence="5" id="KW-0862">Zinc</keyword>
<accession>A0A840N7I8</accession>
<dbReference type="Proteomes" id="UP000521227">
    <property type="component" value="Unassembled WGS sequence"/>
</dbReference>
<evidence type="ECO:0000256" key="4">
    <source>
        <dbReference type="ARBA" id="ARBA00022801"/>
    </source>
</evidence>
<dbReference type="Gene3D" id="3.60.15.10">
    <property type="entry name" value="Ribonuclease Z/Hydroxyacylglutathione hydrolase-like"/>
    <property type="match status" value="1"/>
</dbReference>
<dbReference type="PANTHER" id="PTHR42978:SF2">
    <property type="entry name" value="102 KBASES UNSTABLE REGION: FROM 1 TO 119443"/>
    <property type="match status" value="1"/>
</dbReference>
<evidence type="ECO:0000313" key="7">
    <source>
        <dbReference type="EMBL" id="MBB5055150.1"/>
    </source>
</evidence>
<feature type="domain" description="Metallo-beta-lactamase" evidence="6">
    <location>
        <begin position="31"/>
        <end position="237"/>
    </location>
</feature>